<protein>
    <recommendedName>
        <fullName evidence="3">Leucine-rich melanocyte differentiation-associated protein</fullName>
    </recommendedName>
</protein>
<accession>A0ABN8HRN0</accession>
<evidence type="ECO:0008006" key="3">
    <source>
        <dbReference type="Google" id="ProtNLM"/>
    </source>
</evidence>
<feature type="non-terminal residue" evidence="1">
    <location>
        <position position="1"/>
    </location>
</feature>
<reference evidence="1" key="1">
    <citation type="submission" date="2022-03" db="EMBL/GenBank/DDBJ databases">
        <authorList>
            <person name="Martin H S."/>
        </authorList>
    </citation>
    <scope>NUCLEOTIDE SEQUENCE</scope>
</reference>
<proteinExistence type="predicted"/>
<dbReference type="SUPFAM" id="SSF52058">
    <property type="entry name" value="L domain-like"/>
    <property type="match status" value="1"/>
</dbReference>
<evidence type="ECO:0000313" key="1">
    <source>
        <dbReference type="EMBL" id="CAH2040204.1"/>
    </source>
</evidence>
<sequence length="272" mass="30699">MKPANVHAASPEIVRVKFLQFIGPTNSYDDGIEEVNVSDDVLVDSMTTMAQASVPPDLIVSADCHGENDDSKLTLAYENLYEVPRTIVERFSDHIKYLDISHNKITNLDAVVHFKHLTSLIADANPITEQCVLPPLPKLQLLWLNHCKISSLYPWVGKLKESCPNLEYVSLMGNPAAPSYFNGGTFYEYLQYRLFIISKFPSLTHLDDRRVTEDEKAEAHRLYKRPLVERIVSPGPGGLSQLMHSSVSWNAFQTKISSLWTRDKQGTKNLLI</sequence>
<dbReference type="Proteomes" id="UP000837857">
    <property type="component" value="Chromosome 12"/>
</dbReference>
<evidence type="ECO:0000313" key="2">
    <source>
        <dbReference type="Proteomes" id="UP000837857"/>
    </source>
</evidence>
<dbReference type="InterPro" id="IPR001611">
    <property type="entry name" value="Leu-rich_rpt"/>
</dbReference>
<dbReference type="Gene3D" id="3.80.10.10">
    <property type="entry name" value="Ribonuclease Inhibitor"/>
    <property type="match status" value="1"/>
</dbReference>
<dbReference type="InterPro" id="IPR043313">
    <property type="entry name" value="LRMDA"/>
</dbReference>
<keyword evidence="2" id="KW-1185">Reference proteome</keyword>
<dbReference type="PANTHER" id="PTHR46282:SF1">
    <property type="entry name" value="LEUCINE-RICH REPEAT-CONTAINING PROTEIN 72-LIKE"/>
    <property type="match status" value="1"/>
</dbReference>
<dbReference type="EMBL" id="OW152824">
    <property type="protein sequence ID" value="CAH2040204.1"/>
    <property type="molecule type" value="Genomic_DNA"/>
</dbReference>
<name>A0ABN8HRN0_9NEOP</name>
<gene>
    <name evidence="1" type="ORF">IPOD504_LOCUS2372</name>
</gene>
<dbReference type="Pfam" id="PF14580">
    <property type="entry name" value="LRR_9"/>
    <property type="match status" value="1"/>
</dbReference>
<dbReference type="InterPro" id="IPR032675">
    <property type="entry name" value="LRR_dom_sf"/>
</dbReference>
<organism evidence="1 2">
    <name type="scientific">Iphiclides podalirius</name>
    <name type="common">scarce swallowtail</name>
    <dbReference type="NCBI Taxonomy" id="110791"/>
    <lineage>
        <taxon>Eukaryota</taxon>
        <taxon>Metazoa</taxon>
        <taxon>Ecdysozoa</taxon>
        <taxon>Arthropoda</taxon>
        <taxon>Hexapoda</taxon>
        <taxon>Insecta</taxon>
        <taxon>Pterygota</taxon>
        <taxon>Neoptera</taxon>
        <taxon>Endopterygota</taxon>
        <taxon>Lepidoptera</taxon>
        <taxon>Glossata</taxon>
        <taxon>Ditrysia</taxon>
        <taxon>Papilionoidea</taxon>
        <taxon>Papilionidae</taxon>
        <taxon>Papilioninae</taxon>
        <taxon>Iphiclides</taxon>
    </lineage>
</organism>
<dbReference type="PANTHER" id="PTHR46282">
    <property type="entry name" value="LEUCINE-RICH MELANOCYTE DIFFERENTIATION-ASSOCIATED PROTEIN"/>
    <property type="match status" value="1"/>
</dbReference>
<dbReference type="PROSITE" id="PS51450">
    <property type="entry name" value="LRR"/>
    <property type="match status" value="1"/>
</dbReference>